<dbReference type="InterPro" id="IPR029062">
    <property type="entry name" value="Class_I_gatase-like"/>
</dbReference>
<dbReference type="InterPro" id="IPR005697">
    <property type="entry name" value="HST_MetA"/>
</dbReference>
<feature type="site" description="Important for substrate specificity" evidence="8">
    <location>
        <position position="200"/>
    </location>
</feature>
<feature type="site" description="Important for acyl-CoA specificity" evidence="8">
    <location>
        <position position="119"/>
    </location>
</feature>
<feature type="binding site" evidence="8">
    <location>
        <position position="171"/>
    </location>
    <ligand>
        <name>substrate</name>
    </ligand>
</feature>
<feature type="active site" evidence="8">
    <location>
        <position position="245"/>
    </location>
</feature>
<dbReference type="GO" id="GO:0005737">
    <property type="term" value="C:cytoplasm"/>
    <property type="evidence" value="ECO:0007669"/>
    <property type="project" value="UniProtKB-SubCell"/>
</dbReference>
<evidence type="ECO:0000256" key="2">
    <source>
        <dbReference type="ARBA" id="ARBA00022490"/>
    </source>
</evidence>
<dbReference type="STRING" id="87541.AWM71_05625"/>
<evidence type="ECO:0000256" key="9">
    <source>
        <dbReference type="PIRSR" id="PIRSR000450-1"/>
    </source>
</evidence>
<dbReference type="GO" id="GO:0008899">
    <property type="term" value="F:homoserine O-succinyltransferase activity"/>
    <property type="evidence" value="ECO:0007669"/>
    <property type="project" value="UniProtKB-UniRule"/>
</dbReference>
<dbReference type="GO" id="GO:0004414">
    <property type="term" value="F:homoserine O-acetyltransferase activity"/>
    <property type="evidence" value="ECO:0007669"/>
    <property type="project" value="UniProtKB-EC"/>
</dbReference>
<dbReference type="Gene3D" id="3.40.50.880">
    <property type="match status" value="1"/>
</dbReference>
<dbReference type="PATRIC" id="fig|87541.4.peg.180"/>
<accession>A0A133Y469</accession>
<organism evidence="10 11">
    <name type="scientific">Aerococcus christensenii</name>
    <dbReference type="NCBI Taxonomy" id="87541"/>
    <lineage>
        <taxon>Bacteria</taxon>
        <taxon>Bacillati</taxon>
        <taxon>Bacillota</taxon>
        <taxon>Bacilli</taxon>
        <taxon>Lactobacillales</taxon>
        <taxon>Aerococcaceae</taxon>
        <taxon>Aerococcus</taxon>
    </lineage>
</organism>
<dbReference type="PANTHER" id="PTHR20919">
    <property type="entry name" value="HOMOSERINE O-SUCCINYLTRANSFERASE"/>
    <property type="match status" value="1"/>
</dbReference>
<keyword evidence="6 8" id="KW-0012">Acyltransferase</keyword>
<comment type="subcellular location">
    <subcellularLocation>
        <location evidence="1 8">Cytoplasm</location>
    </subcellularLocation>
</comment>
<evidence type="ECO:0000256" key="1">
    <source>
        <dbReference type="ARBA" id="ARBA00004496"/>
    </source>
</evidence>
<dbReference type="UniPathway" id="UPA00051">
    <property type="reaction ID" value="UER00074"/>
</dbReference>
<evidence type="ECO:0000256" key="8">
    <source>
        <dbReference type="HAMAP-Rule" id="MF_00295"/>
    </source>
</evidence>
<gene>
    <name evidence="8" type="primary">metAA</name>
    <name evidence="10" type="ORF">HMPREF3187_00180</name>
</gene>
<dbReference type="CDD" id="cd03131">
    <property type="entry name" value="GATase1_HTS"/>
    <property type="match status" value="1"/>
</dbReference>
<evidence type="ECO:0000256" key="7">
    <source>
        <dbReference type="ARBA" id="ARBA00049043"/>
    </source>
</evidence>
<dbReference type="NCBIfam" id="TIGR01001">
    <property type="entry name" value="metA"/>
    <property type="match status" value="1"/>
</dbReference>
<dbReference type="HAMAP" id="MF_00295">
    <property type="entry name" value="MetA_acyltransf"/>
    <property type="match status" value="1"/>
</dbReference>
<dbReference type="PIRSF" id="PIRSF000450">
    <property type="entry name" value="H_ser_succinyltr"/>
    <property type="match status" value="1"/>
</dbReference>
<dbReference type="AlphaFoldDB" id="A0A133Y469"/>
<keyword evidence="2 8" id="KW-0963">Cytoplasm</keyword>
<feature type="binding site" evidence="8">
    <location>
        <position position="200"/>
    </location>
    <ligand>
        <name>substrate</name>
    </ligand>
</feature>
<reference evidence="10 11" key="1">
    <citation type="submission" date="2016-01" db="EMBL/GenBank/DDBJ databases">
        <authorList>
            <person name="Oliw E.H."/>
        </authorList>
    </citation>
    <scope>NUCLEOTIDE SEQUENCE [LARGE SCALE GENOMIC DNA]</scope>
    <source>
        <strain evidence="10 11">KA00635</strain>
    </source>
</reference>
<evidence type="ECO:0000313" key="11">
    <source>
        <dbReference type="Proteomes" id="UP000070422"/>
    </source>
</evidence>
<comment type="similarity">
    <text evidence="8">Belongs to the MetA family.</text>
</comment>
<keyword evidence="5 8" id="KW-0486">Methionine biosynthesis</keyword>
<keyword evidence="4 8" id="KW-0808">Transferase</keyword>
<proteinExistence type="inferred from homology"/>
<dbReference type="PANTHER" id="PTHR20919:SF0">
    <property type="entry name" value="HOMOSERINE O-SUCCINYLTRANSFERASE"/>
    <property type="match status" value="1"/>
</dbReference>
<comment type="function">
    <text evidence="8">Transfers an acetyl group from acetyl-CoA to L-homoserine, forming acetyl-L-homoserine.</text>
</comment>
<evidence type="ECO:0000313" key="10">
    <source>
        <dbReference type="EMBL" id="KXB38019.1"/>
    </source>
</evidence>
<dbReference type="EMBL" id="LSCQ01000013">
    <property type="protein sequence ID" value="KXB38019.1"/>
    <property type="molecule type" value="Genomic_DNA"/>
</dbReference>
<comment type="caution">
    <text evidence="8">Lacks conserved residue(s) required for the propagation of feature annotation.</text>
</comment>
<protein>
    <recommendedName>
        <fullName evidence="8">Homoserine O-acetyltransferase</fullName>
        <shortName evidence="8">HAT</shortName>
        <ecNumber evidence="8">2.3.1.31</ecNumber>
    </recommendedName>
    <alternativeName>
        <fullName evidence="8">Homoserine transacetylase</fullName>
        <shortName evidence="8">HTA</shortName>
    </alternativeName>
</protein>
<dbReference type="GO" id="GO:0019281">
    <property type="term" value="P:L-methionine biosynthetic process from homoserine via O-succinyl-L-homoserine and cystathionine"/>
    <property type="evidence" value="ECO:0007669"/>
    <property type="project" value="InterPro"/>
</dbReference>
<comment type="pathway">
    <text evidence="8">Amino-acid biosynthesis; L-methionine biosynthesis via de novo pathway; O-acetyl-L-homoserine from L-homoserine: step 1/1.</text>
</comment>
<feature type="active site" description="Proton acceptor" evidence="8">
    <location>
        <position position="243"/>
    </location>
</feature>
<comment type="caution">
    <text evidence="10">The sequence shown here is derived from an EMBL/GenBank/DDBJ whole genome shotgun (WGS) entry which is preliminary data.</text>
</comment>
<evidence type="ECO:0000256" key="6">
    <source>
        <dbReference type="ARBA" id="ARBA00023315"/>
    </source>
</evidence>
<dbReference type="Proteomes" id="UP000070422">
    <property type="component" value="Unassembled WGS sequence"/>
</dbReference>
<name>A0A133Y469_9LACT</name>
<dbReference type="SUPFAM" id="SSF52317">
    <property type="entry name" value="Class I glutamine amidotransferase-like"/>
    <property type="match status" value="1"/>
</dbReference>
<evidence type="ECO:0000256" key="5">
    <source>
        <dbReference type="ARBA" id="ARBA00023167"/>
    </source>
</evidence>
<feature type="binding site" evidence="8">
    <location>
        <position position="257"/>
    </location>
    <ligand>
        <name>substrate</name>
    </ligand>
</feature>
<dbReference type="FunFam" id="3.40.50.880:FF:000004">
    <property type="entry name" value="Homoserine O-succinyltransferase"/>
    <property type="match status" value="1"/>
</dbReference>
<evidence type="ECO:0000256" key="4">
    <source>
        <dbReference type="ARBA" id="ARBA00022679"/>
    </source>
</evidence>
<dbReference type="EC" id="2.3.1.31" evidence="8"/>
<keyword evidence="3 8" id="KW-0028">Amino-acid biosynthesis</keyword>
<feature type="active site" description="Acyl-thioester intermediate" evidence="8 9">
    <location>
        <position position="150"/>
    </location>
</feature>
<dbReference type="InterPro" id="IPR033752">
    <property type="entry name" value="MetA_family"/>
</dbReference>
<comment type="catalytic activity">
    <reaction evidence="7 8">
        <text>L-homoserine + acetyl-CoA = O-acetyl-L-homoserine + CoA</text>
        <dbReference type="Rhea" id="RHEA:13701"/>
        <dbReference type="ChEBI" id="CHEBI:57287"/>
        <dbReference type="ChEBI" id="CHEBI:57288"/>
        <dbReference type="ChEBI" id="CHEBI:57476"/>
        <dbReference type="ChEBI" id="CHEBI:57716"/>
        <dbReference type="EC" id="2.3.1.31"/>
    </reaction>
</comment>
<dbReference type="Pfam" id="PF04204">
    <property type="entry name" value="HTS"/>
    <property type="match status" value="1"/>
</dbReference>
<evidence type="ECO:0000256" key="3">
    <source>
        <dbReference type="ARBA" id="ARBA00022605"/>
    </source>
</evidence>
<sequence>MGKNGGHVMPIKVKKNLPALKKLAGENIFVMDERRAKMQDFRSLEILIVNLMPTKEATEEQLLRLLSNSPLQVNVTFLHMSSYHAKHTSSDHLEEFYRTFQDVSKKFFDGMIITGAPVEQRPFETVDYWPELVAIMEWSEDHVFSTLHICWGAQAAMYYHFGLDKVDLPQKLFGVYRQHIDKPEVSLMRGLDDVFYIPHSRYTEIPRAAIEATKDLEVLISSEETGVSVAHTKDQRFVFVFGHVEYDADTLAKEYERDVKEGLHPQVPVNYYPKDDSRQKPLLRWRSTSNMLFTNWLNYYVYQETPFVIEQISH</sequence>